<sequence>MEFIQDYALFLARVLTLLVAFAVVLGMLSGMAGKGRNRQRERLEVEPLNRRYKDMAERIDQGARKSGKGLLKRLRDRRQQKTQRAGEGRLPRLFVLTFEGDIRASATEALREEVSAVIASAKRDDEVLLRLESPGGMVPGYGLAASQLARLREKGIRLTIAVDRVAASGGYLMACVADRIVAAPFAIIGSIGVVGQLPNFHGLLKRHDVEFELHTAGEHKRDLTVFGENTDEGRAHFRQSLQEVHGLFRNHIARYRPRLDVDQVATGEHWLGERALELGLVDDLGTSDDLLLERRERMELISLTYHPSVSFRRRMAIVFESVLGRLGVSPGLFEARK</sequence>
<dbReference type="AlphaFoldDB" id="A0A540VSK7"/>
<evidence type="ECO:0000259" key="12">
    <source>
        <dbReference type="Pfam" id="PF08496"/>
    </source>
</evidence>
<feature type="domain" description="Peptidase S49 N-terminal proteobacteria" evidence="12">
    <location>
        <begin position="2"/>
        <end position="148"/>
    </location>
</feature>
<feature type="transmembrane region" description="Helical" evidence="10">
    <location>
        <begin position="12"/>
        <end position="32"/>
    </location>
</feature>
<comment type="caution">
    <text evidence="13">The sequence shown here is derived from an EMBL/GenBank/DDBJ whole genome shotgun (WGS) entry which is preliminary data.</text>
</comment>
<reference evidence="13 14" key="1">
    <citation type="submission" date="2019-06" db="EMBL/GenBank/DDBJ databases">
        <title>Metagenome assembled Genome of Spiribacter salinus SL48-SHIP from the microbial mat of Salt Lake 48 (Novosibirsk region, Russia).</title>
        <authorList>
            <person name="Shipova A."/>
            <person name="Rozanov A.S."/>
            <person name="Bryanskaya A.V."/>
            <person name="Peltek S.E."/>
        </authorList>
    </citation>
    <scope>NUCLEOTIDE SEQUENCE [LARGE SCALE GENOMIC DNA]</scope>
    <source>
        <strain evidence="13">SL48-SHIP-2</strain>
    </source>
</reference>
<gene>
    <name evidence="13" type="primary">sohB</name>
    <name evidence="13" type="ORF">FKY71_06930</name>
</gene>
<evidence type="ECO:0000256" key="6">
    <source>
        <dbReference type="ARBA" id="ARBA00022801"/>
    </source>
</evidence>
<dbReference type="InterPro" id="IPR047272">
    <property type="entry name" value="S49_SppA_C"/>
</dbReference>
<evidence type="ECO:0000256" key="10">
    <source>
        <dbReference type="SAM" id="Phobius"/>
    </source>
</evidence>
<evidence type="ECO:0000256" key="5">
    <source>
        <dbReference type="ARBA" id="ARBA00022692"/>
    </source>
</evidence>
<keyword evidence="4 13" id="KW-0645">Protease</keyword>
<keyword evidence="8 10" id="KW-1133">Transmembrane helix</keyword>
<dbReference type="Pfam" id="PF01343">
    <property type="entry name" value="Peptidase_S49"/>
    <property type="match status" value="1"/>
</dbReference>
<dbReference type="CDD" id="cd07023">
    <property type="entry name" value="S49_Sppa_N_C"/>
    <property type="match status" value="1"/>
</dbReference>
<evidence type="ECO:0000256" key="1">
    <source>
        <dbReference type="ARBA" id="ARBA00004236"/>
    </source>
</evidence>
<dbReference type="InterPro" id="IPR013703">
    <property type="entry name" value="Peptidase_S49_N_proteobac"/>
</dbReference>
<dbReference type="Proteomes" id="UP000315400">
    <property type="component" value="Unassembled WGS sequence"/>
</dbReference>
<organism evidence="13 14">
    <name type="scientific">Spiribacter salinus</name>
    <dbReference type="NCBI Taxonomy" id="1335746"/>
    <lineage>
        <taxon>Bacteria</taxon>
        <taxon>Pseudomonadati</taxon>
        <taxon>Pseudomonadota</taxon>
        <taxon>Gammaproteobacteria</taxon>
        <taxon>Chromatiales</taxon>
        <taxon>Ectothiorhodospiraceae</taxon>
        <taxon>Spiribacter</taxon>
    </lineage>
</organism>
<evidence type="ECO:0000313" key="14">
    <source>
        <dbReference type="Proteomes" id="UP000315400"/>
    </source>
</evidence>
<feature type="domain" description="Peptidase S49" evidence="11">
    <location>
        <begin position="151"/>
        <end position="297"/>
    </location>
</feature>
<keyword evidence="9 10" id="KW-0472">Membrane</keyword>
<proteinExistence type="inferred from homology"/>
<evidence type="ECO:0000256" key="7">
    <source>
        <dbReference type="ARBA" id="ARBA00022825"/>
    </source>
</evidence>
<keyword evidence="3" id="KW-1003">Cell membrane</keyword>
<evidence type="ECO:0000256" key="2">
    <source>
        <dbReference type="ARBA" id="ARBA00008683"/>
    </source>
</evidence>
<dbReference type="SUPFAM" id="SSF52096">
    <property type="entry name" value="ClpP/crotonase"/>
    <property type="match status" value="1"/>
</dbReference>
<evidence type="ECO:0000256" key="3">
    <source>
        <dbReference type="ARBA" id="ARBA00022475"/>
    </source>
</evidence>
<dbReference type="Gene3D" id="6.20.330.10">
    <property type="match status" value="1"/>
</dbReference>
<dbReference type="GO" id="GO:0006508">
    <property type="term" value="P:proteolysis"/>
    <property type="evidence" value="ECO:0007669"/>
    <property type="project" value="UniProtKB-KW"/>
</dbReference>
<evidence type="ECO:0000313" key="13">
    <source>
        <dbReference type="EMBL" id="TQE99739.1"/>
    </source>
</evidence>
<dbReference type="GO" id="GO:0005886">
    <property type="term" value="C:plasma membrane"/>
    <property type="evidence" value="ECO:0007669"/>
    <property type="project" value="UniProtKB-SubCell"/>
</dbReference>
<dbReference type="EMBL" id="VIFK01000041">
    <property type="protein sequence ID" value="TQE99739.1"/>
    <property type="molecule type" value="Genomic_DNA"/>
</dbReference>
<dbReference type="EC" id="3.4.21.-" evidence="13"/>
<evidence type="ECO:0000256" key="9">
    <source>
        <dbReference type="ARBA" id="ARBA00023136"/>
    </source>
</evidence>
<dbReference type="InterPro" id="IPR029045">
    <property type="entry name" value="ClpP/crotonase-like_dom_sf"/>
</dbReference>
<dbReference type="InterPro" id="IPR002142">
    <property type="entry name" value="Peptidase_S49"/>
</dbReference>
<accession>A0A540VSK7</accession>
<comment type="subcellular location">
    <subcellularLocation>
        <location evidence="1">Cell membrane</location>
    </subcellularLocation>
</comment>
<dbReference type="Pfam" id="PF08496">
    <property type="entry name" value="Peptidase_S49_N"/>
    <property type="match status" value="1"/>
</dbReference>
<dbReference type="Gene3D" id="3.90.226.10">
    <property type="entry name" value="2-enoyl-CoA Hydratase, Chain A, domain 1"/>
    <property type="match status" value="1"/>
</dbReference>
<keyword evidence="7" id="KW-0720">Serine protease</keyword>
<dbReference type="NCBIfam" id="NF008745">
    <property type="entry name" value="PRK11778.1"/>
    <property type="match status" value="1"/>
</dbReference>
<comment type="similarity">
    <text evidence="2">Belongs to the peptidase S49 family.</text>
</comment>
<dbReference type="PANTHER" id="PTHR42987:SF4">
    <property type="entry name" value="PROTEASE SOHB-RELATED"/>
    <property type="match status" value="1"/>
</dbReference>
<keyword evidence="5 10" id="KW-0812">Transmembrane</keyword>
<keyword evidence="6 13" id="KW-0378">Hydrolase</keyword>
<evidence type="ECO:0000259" key="11">
    <source>
        <dbReference type="Pfam" id="PF01343"/>
    </source>
</evidence>
<dbReference type="GO" id="GO:0004252">
    <property type="term" value="F:serine-type endopeptidase activity"/>
    <property type="evidence" value="ECO:0007669"/>
    <property type="project" value="InterPro"/>
</dbReference>
<evidence type="ECO:0000256" key="8">
    <source>
        <dbReference type="ARBA" id="ARBA00022989"/>
    </source>
</evidence>
<dbReference type="PANTHER" id="PTHR42987">
    <property type="entry name" value="PEPTIDASE S49"/>
    <property type="match status" value="1"/>
</dbReference>
<protein>
    <submittedName>
        <fullName evidence="13">Protease SohB</fullName>
        <ecNumber evidence="13">3.4.21.-</ecNumber>
    </submittedName>
</protein>
<dbReference type="STRING" id="1260251.SPISAL_01550"/>
<evidence type="ECO:0000256" key="4">
    <source>
        <dbReference type="ARBA" id="ARBA00022670"/>
    </source>
</evidence>
<name>A0A540VSK7_9GAMM</name>